<dbReference type="EMBL" id="BIXY01000025">
    <property type="protein sequence ID" value="GCF08496.1"/>
    <property type="molecule type" value="Genomic_DNA"/>
</dbReference>
<gene>
    <name evidence="1" type="ORF">KDI_20600</name>
</gene>
<dbReference type="AlphaFoldDB" id="A0A5A5TBG0"/>
<keyword evidence="2" id="KW-1185">Reference proteome</keyword>
<evidence type="ECO:0000313" key="1">
    <source>
        <dbReference type="EMBL" id="GCF08496.1"/>
    </source>
</evidence>
<evidence type="ECO:0000313" key="2">
    <source>
        <dbReference type="Proteomes" id="UP000322530"/>
    </source>
</evidence>
<organism evidence="1 2">
    <name type="scientific">Dictyobacter arantiisoli</name>
    <dbReference type="NCBI Taxonomy" id="2014874"/>
    <lineage>
        <taxon>Bacteria</taxon>
        <taxon>Bacillati</taxon>
        <taxon>Chloroflexota</taxon>
        <taxon>Ktedonobacteria</taxon>
        <taxon>Ktedonobacterales</taxon>
        <taxon>Dictyobacteraceae</taxon>
        <taxon>Dictyobacter</taxon>
    </lineage>
</organism>
<proteinExistence type="predicted"/>
<name>A0A5A5TBG0_9CHLR</name>
<dbReference type="Proteomes" id="UP000322530">
    <property type="component" value="Unassembled WGS sequence"/>
</dbReference>
<comment type="caution">
    <text evidence="1">The sequence shown here is derived from an EMBL/GenBank/DDBJ whole genome shotgun (WGS) entry which is preliminary data.</text>
</comment>
<sequence length="60" mass="7102">MDLKRKSASENPLLFADKNRFSKKLDHNAKIAYNKREHVALRSQNKGLAQSQWHMCQKKY</sequence>
<protein>
    <submittedName>
        <fullName evidence="1">Uncharacterized protein</fullName>
    </submittedName>
</protein>
<accession>A0A5A5TBG0</accession>
<reference evidence="1 2" key="1">
    <citation type="submission" date="2019-01" db="EMBL/GenBank/DDBJ databases">
        <title>Draft genome sequence of Dictyobacter sp. Uno17.</title>
        <authorList>
            <person name="Wang C.M."/>
            <person name="Zheng Y."/>
            <person name="Sakai Y."/>
            <person name="Abe K."/>
            <person name="Yokota A."/>
            <person name="Yabe S."/>
        </authorList>
    </citation>
    <scope>NUCLEOTIDE SEQUENCE [LARGE SCALE GENOMIC DNA]</scope>
    <source>
        <strain evidence="1 2">Uno17</strain>
    </source>
</reference>